<dbReference type="STRING" id="1513271.XM47_13840"/>
<dbReference type="PANTHER" id="PTHR33546:SF1">
    <property type="entry name" value="LARGE, MULTIFUNCTIONAL SECRETED PROTEIN"/>
    <property type="match status" value="1"/>
</dbReference>
<evidence type="ECO:0000313" key="3">
    <source>
        <dbReference type="EMBL" id="KMT64534.1"/>
    </source>
</evidence>
<dbReference type="InterPro" id="IPR055557">
    <property type="entry name" value="DUF7133"/>
</dbReference>
<dbReference type="InterPro" id="IPR011042">
    <property type="entry name" value="6-blade_b-propeller_TolB-like"/>
</dbReference>
<feature type="signal peptide" evidence="1">
    <location>
        <begin position="1"/>
        <end position="22"/>
    </location>
</feature>
<dbReference type="SUPFAM" id="SSF50952">
    <property type="entry name" value="Soluble quinoprotein glucose dehydrogenase"/>
    <property type="match status" value="1"/>
</dbReference>
<name>A0A0J8GTB8_9ALTE</name>
<dbReference type="Proteomes" id="UP000037600">
    <property type="component" value="Unassembled WGS sequence"/>
</dbReference>
<dbReference type="InterPro" id="IPR011041">
    <property type="entry name" value="Quinoprot_gluc/sorb_DH_b-prop"/>
</dbReference>
<evidence type="ECO:0000256" key="1">
    <source>
        <dbReference type="SAM" id="SignalP"/>
    </source>
</evidence>
<accession>A0A0J8GTB8</accession>
<evidence type="ECO:0000313" key="4">
    <source>
        <dbReference type="Proteomes" id="UP000037600"/>
    </source>
</evidence>
<dbReference type="PATRIC" id="fig|1513271.3.peg.2840"/>
<organism evidence="3 4">
    <name type="scientific">Catenovulum maritimum</name>
    <dbReference type="NCBI Taxonomy" id="1513271"/>
    <lineage>
        <taxon>Bacteria</taxon>
        <taxon>Pseudomonadati</taxon>
        <taxon>Pseudomonadota</taxon>
        <taxon>Gammaproteobacteria</taxon>
        <taxon>Alteromonadales</taxon>
        <taxon>Alteromonadaceae</taxon>
        <taxon>Catenovulum</taxon>
    </lineage>
</organism>
<reference evidence="3 4" key="1">
    <citation type="submission" date="2015-04" db="EMBL/GenBank/DDBJ databases">
        <title>Draft Genome Sequence of the Novel Agar-Digesting Marine Bacterium Q1.</title>
        <authorList>
            <person name="Li Y."/>
            <person name="Li D."/>
            <person name="Chen G."/>
            <person name="Du Z."/>
        </authorList>
    </citation>
    <scope>NUCLEOTIDE SEQUENCE [LARGE SCALE GENOMIC DNA]</scope>
    <source>
        <strain evidence="3 4">Q1</strain>
    </source>
</reference>
<dbReference type="Gene3D" id="2.120.10.30">
    <property type="entry name" value="TolB, C-terminal domain"/>
    <property type="match status" value="1"/>
</dbReference>
<evidence type="ECO:0000259" key="2">
    <source>
        <dbReference type="Pfam" id="PF23500"/>
    </source>
</evidence>
<protein>
    <submittedName>
        <fullName evidence="3">Membrane protein</fullName>
    </submittedName>
</protein>
<feature type="chain" id="PRO_5005298543" evidence="1">
    <location>
        <begin position="23"/>
        <end position="477"/>
    </location>
</feature>
<dbReference type="OrthoDB" id="176168at2"/>
<gene>
    <name evidence="3" type="ORF">XM47_13840</name>
</gene>
<dbReference type="PANTHER" id="PTHR33546">
    <property type="entry name" value="LARGE, MULTIFUNCTIONAL SECRETED PROTEIN-RELATED"/>
    <property type="match status" value="1"/>
</dbReference>
<dbReference type="AlphaFoldDB" id="A0A0J8GTB8"/>
<keyword evidence="4" id="KW-1185">Reference proteome</keyword>
<dbReference type="RefSeq" id="WP_048693662.1">
    <property type="nucleotide sequence ID" value="NZ_KQ130496.1"/>
</dbReference>
<comment type="caution">
    <text evidence="3">The sequence shown here is derived from an EMBL/GenBank/DDBJ whole genome shotgun (WGS) entry which is preliminary data.</text>
</comment>
<dbReference type="Pfam" id="PF23500">
    <property type="entry name" value="DUF7133"/>
    <property type="match status" value="1"/>
</dbReference>
<proteinExistence type="predicted"/>
<dbReference type="EMBL" id="LAZL01000023">
    <property type="protein sequence ID" value="KMT64534.1"/>
    <property type="molecule type" value="Genomic_DNA"/>
</dbReference>
<sequence>MKLLTVKTLVLACLFSPINLLANSYIPKGYSIETIKTPDKVEFQIAGLDANAQGEIYVATRLGEVWRYHNNQWSQFAEGLHEPAGLLLEGNSVLIAQKPELTRLVDSNGDQQADEYIHLASGWEFHDNYHEFNFGPVKDKQGNYYGTLNLGHGTPGGFSLGAMDTAGGYRGWAYQVTPSGEFIPFASGLRSPAGIGISPQNDVFFTDNQGDWVETSKLHLLKKDAFYGHPTSLRDKLGWSLEKIKQTATTEFEKMRELPVVWIPHREVANSPGNPEWDTSAGKFGPFSGQIFIGDQTQSNIFRVVLDKVNGQYQGAVINFINGFQSGNIRTKFDNQGQLWVAQTTRGWSAQGDKPYGLQKVTWDGTTPFELLDIKLTKAGFKLNFTQPVSNPHALEQQIKVQQWHYLYSSNYGSAKQDLTQLAIKSINWNHTHTSADVALDLTAGKIVQIDFPNLMNKSGEKMSVSSVYYTLNQLLE</sequence>
<keyword evidence="1" id="KW-0732">Signal</keyword>
<feature type="domain" description="DUF7133" evidence="2">
    <location>
        <begin position="74"/>
        <end position="219"/>
    </location>
</feature>